<dbReference type="PROSITE" id="PS50109">
    <property type="entry name" value="HIS_KIN"/>
    <property type="match status" value="1"/>
</dbReference>
<evidence type="ECO:0000256" key="2">
    <source>
        <dbReference type="ARBA" id="ARBA00004651"/>
    </source>
</evidence>
<evidence type="ECO:0000256" key="6">
    <source>
        <dbReference type="ARBA" id="ARBA00022553"/>
    </source>
</evidence>
<dbReference type="GO" id="GO:0000155">
    <property type="term" value="F:phosphorelay sensor kinase activity"/>
    <property type="evidence" value="ECO:0007669"/>
    <property type="project" value="InterPro"/>
</dbReference>
<keyword evidence="9" id="KW-0547">Nucleotide-binding</keyword>
<reference evidence="18 19" key="1">
    <citation type="journal article" date="2003" name="Int. J. Syst. Evol. Microbiol.">
        <title>Bacillus nealsonii sp. nov., isolated from a spacecraft-assembly facility, whose spores are gamma-radiation resistant.</title>
        <authorList>
            <person name="Venkateswaran K."/>
            <person name="Kempf M."/>
            <person name="Chen F."/>
            <person name="Satomi M."/>
            <person name="Nicholson W."/>
            <person name="Kern R."/>
        </authorList>
    </citation>
    <scope>NUCLEOTIDE SEQUENCE [LARGE SCALE GENOMIC DNA]</scope>
    <source>
        <strain evidence="18 19">FO-92</strain>
    </source>
</reference>
<keyword evidence="19" id="KW-1185">Reference proteome</keyword>
<dbReference type="Gene3D" id="6.10.340.10">
    <property type="match status" value="1"/>
</dbReference>
<evidence type="ECO:0000256" key="8">
    <source>
        <dbReference type="ARBA" id="ARBA00022692"/>
    </source>
</evidence>
<comment type="subcellular location">
    <subcellularLocation>
        <location evidence="2">Cell membrane</location>
        <topology evidence="2">Multi-pass membrane protein</topology>
    </subcellularLocation>
</comment>
<dbReference type="InterPro" id="IPR004358">
    <property type="entry name" value="Sig_transdc_His_kin-like_C"/>
</dbReference>
<dbReference type="FunFam" id="3.30.565.10:FF:000006">
    <property type="entry name" value="Sensor histidine kinase WalK"/>
    <property type="match status" value="1"/>
</dbReference>
<dbReference type="InterPro" id="IPR036097">
    <property type="entry name" value="HisK_dim/P_sf"/>
</dbReference>
<evidence type="ECO:0000313" key="18">
    <source>
        <dbReference type="EMBL" id="PKG22431.1"/>
    </source>
</evidence>
<dbReference type="CDD" id="cd06225">
    <property type="entry name" value="HAMP"/>
    <property type="match status" value="1"/>
</dbReference>
<dbReference type="Pfam" id="PF00512">
    <property type="entry name" value="HisKA"/>
    <property type="match status" value="1"/>
</dbReference>
<dbReference type="Pfam" id="PF00672">
    <property type="entry name" value="HAMP"/>
    <property type="match status" value="1"/>
</dbReference>
<dbReference type="OrthoDB" id="9786919at2"/>
<dbReference type="PROSITE" id="PS50885">
    <property type="entry name" value="HAMP"/>
    <property type="match status" value="1"/>
</dbReference>
<dbReference type="PANTHER" id="PTHR45528">
    <property type="entry name" value="SENSOR HISTIDINE KINASE CPXA"/>
    <property type="match status" value="1"/>
</dbReference>
<keyword evidence="7" id="KW-0808">Transferase</keyword>
<dbReference type="SMART" id="SM00388">
    <property type="entry name" value="HisKA"/>
    <property type="match status" value="1"/>
</dbReference>
<evidence type="ECO:0000256" key="3">
    <source>
        <dbReference type="ARBA" id="ARBA00012438"/>
    </source>
</evidence>
<keyword evidence="11" id="KW-0067">ATP-binding</keyword>
<feature type="transmembrane region" description="Helical" evidence="15">
    <location>
        <begin position="165"/>
        <end position="187"/>
    </location>
</feature>
<dbReference type="InterPro" id="IPR050398">
    <property type="entry name" value="HssS/ArlS-like"/>
</dbReference>
<dbReference type="Pfam" id="PF02518">
    <property type="entry name" value="HATPase_c"/>
    <property type="match status" value="1"/>
</dbReference>
<evidence type="ECO:0000313" key="19">
    <source>
        <dbReference type="Proteomes" id="UP000233375"/>
    </source>
</evidence>
<dbReference type="AlphaFoldDB" id="A0A2N0YYU7"/>
<dbReference type="Gene3D" id="3.30.565.10">
    <property type="entry name" value="Histidine kinase-like ATPase, C-terminal domain"/>
    <property type="match status" value="1"/>
</dbReference>
<keyword evidence="13" id="KW-0902">Two-component regulatory system</keyword>
<evidence type="ECO:0000256" key="7">
    <source>
        <dbReference type="ARBA" id="ARBA00022679"/>
    </source>
</evidence>
<dbReference type="SMART" id="SM00304">
    <property type="entry name" value="HAMP"/>
    <property type="match status" value="1"/>
</dbReference>
<evidence type="ECO:0000256" key="15">
    <source>
        <dbReference type="SAM" id="Phobius"/>
    </source>
</evidence>
<dbReference type="SUPFAM" id="SSF55874">
    <property type="entry name" value="ATPase domain of HSP90 chaperone/DNA topoisomerase II/histidine kinase"/>
    <property type="match status" value="1"/>
</dbReference>
<evidence type="ECO:0000256" key="9">
    <source>
        <dbReference type="ARBA" id="ARBA00022741"/>
    </source>
</evidence>
<dbReference type="InterPro" id="IPR005467">
    <property type="entry name" value="His_kinase_dom"/>
</dbReference>
<dbReference type="FunFam" id="1.10.287.130:FF:000001">
    <property type="entry name" value="Two-component sensor histidine kinase"/>
    <property type="match status" value="1"/>
</dbReference>
<organism evidence="18 19">
    <name type="scientific">Niallia nealsonii</name>
    <dbReference type="NCBI Taxonomy" id="115979"/>
    <lineage>
        <taxon>Bacteria</taxon>
        <taxon>Bacillati</taxon>
        <taxon>Bacillota</taxon>
        <taxon>Bacilli</taxon>
        <taxon>Bacillales</taxon>
        <taxon>Bacillaceae</taxon>
        <taxon>Niallia</taxon>
    </lineage>
</organism>
<dbReference type="Proteomes" id="UP000233375">
    <property type="component" value="Unassembled WGS sequence"/>
</dbReference>
<dbReference type="InterPro" id="IPR003660">
    <property type="entry name" value="HAMP_dom"/>
</dbReference>
<dbReference type="Gene3D" id="1.10.287.130">
    <property type="match status" value="1"/>
</dbReference>
<dbReference type="GO" id="GO:0005886">
    <property type="term" value="C:plasma membrane"/>
    <property type="evidence" value="ECO:0007669"/>
    <property type="project" value="UniProtKB-SubCell"/>
</dbReference>
<evidence type="ECO:0000256" key="4">
    <source>
        <dbReference type="ARBA" id="ARBA00015735"/>
    </source>
</evidence>
<dbReference type="SUPFAM" id="SSF158472">
    <property type="entry name" value="HAMP domain-like"/>
    <property type="match status" value="1"/>
</dbReference>
<keyword evidence="6" id="KW-0597">Phosphoprotein</keyword>
<dbReference type="CDD" id="cd00082">
    <property type="entry name" value="HisKA"/>
    <property type="match status" value="1"/>
</dbReference>
<dbReference type="EMBL" id="PISE01000043">
    <property type="protein sequence ID" value="PKG22431.1"/>
    <property type="molecule type" value="Genomic_DNA"/>
</dbReference>
<feature type="transmembrane region" description="Helical" evidence="15">
    <location>
        <begin position="12"/>
        <end position="34"/>
    </location>
</feature>
<evidence type="ECO:0000256" key="11">
    <source>
        <dbReference type="ARBA" id="ARBA00022840"/>
    </source>
</evidence>
<evidence type="ECO:0000256" key="14">
    <source>
        <dbReference type="ARBA" id="ARBA00023136"/>
    </source>
</evidence>
<dbReference type="GO" id="GO:0005524">
    <property type="term" value="F:ATP binding"/>
    <property type="evidence" value="ECO:0007669"/>
    <property type="project" value="UniProtKB-KW"/>
</dbReference>
<evidence type="ECO:0000256" key="5">
    <source>
        <dbReference type="ARBA" id="ARBA00022475"/>
    </source>
</evidence>
<evidence type="ECO:0000256" key="1">
    <source>
        <dbReference type="ARBA" id="ARBA00000085"/>
    </source>
</evidence>
<feature type="domain" description="HAMP" evidence="17">
    <location>
        <begin position="189"/>
        <end position="242"/>
    </location>
</feature>
<evidence type="ECO:0000256" key="12">
    <source>
        <dbReference type="ARBA" id="ARBA00022989"/>
    </source>
</evidence>
<sequence length="463" mass="53185">MRIWKKLTLLPWKWKLAVWLAASIFFTFSIFTFFEYHTVSTWLLKQEETAVKQTMKEVLQSLEGNSNSITEENIQASLPFIKKINTDNQLIRISDQKGKVIVSHLNGDFPVLEPNELLENKEISYLTVGNHQSLVYSQTFKSSGFSGKVEIIRQLDSYHQLMKHLAFAMILFAVMTILISVAIGYILSWQALKPIKMLANTMNKIKSAGFKERMPVYNNKDEIAELSTIFNEMMDVIEQSFQQQKQFVEDASHELRTPISILEGHLSLLNRWGKRNPDILEESLQASVEETAKLKKLVLSLLNLTKLDQYRNGNPVSPEKVNEIIQHTIRDFHMLHKEFHFEQNIQSTKLYGITEEHFQQILNILIDNAIKYSSIKKEISIATAHTAGQFILQIEDKGIGIPKEDLQNVFYRFYRVDKARTREQGGTGLGLSIAKKLVDLYKGEISIKSKEGIGTKVMVKFPV</sequence>
<dbReference type="Pfam" id="PF18719">
    <property type="entry name" value="ArlS_N"/>
    <property type="match status" value="1"/>
</dbReference>
<comment type="catalytic activity">
    <reaction evidence="1">
        <text>ATP + protein L-histidine = ADP + protein N-phospho-L-histidine.</text>
        <dbReference type="EC" id="2.7.13.3"/>
    </reaction>
</comment>
<name>A0A2N0YYU7_9BACI</name>
<keyword evidence="8 15" id="KW-0812">Transmembrane</keyword>
<dbReference type="InterPro" id="IPR003594">
    <property type="entry name" value="HATPase_dom"/>
</dbReference>
<protein>
    <recommendedName>
        <fullName evidence="4">Signal transduction histidine-protein kinase ArlS</fullName>
        <ecNumber evidence="3">2.7.13.3</ecNumber>
    </recommendedName>
</protein>
<evidence type="ECO:0000256" key="13">
    <source>
        <dbReference type="ARBA" id="ARBA00023012"/>
    </source>
</evidence>
<dbReference type="CDD" id="cd00075">
    <property type="entry name" value="HATPase"/>
    <property type="match status" value="1"/>
</dbReference>
<dbReference type="RefSeq" id="WP_101178488.1">
    <property type="nucleotide sequence ID" value="NZ_PISE01000043.1"/>
</dbReference>
<dbReference type="InterPro" id="IPR003661">
    <property type="entry name" value="HisK_dim/P_dom"/>
</dbReference>
<dbReference type="EC" id="2.7.13.3" evidence="3"/>
<dbReference type="InterPro" id="IPR036890">
    <property type="entry name" value="HATPase_C_sf"/>
</dbReference>
<dbReference type="SMART" id="SM00387">
    <property type="entry name" value="HATPase_c"/>
    <property type="match status" value="1"/>
</dbReference>
<feature type="domain" description="Histidine kinase" evidence="16">
    <location>
        <begin position="250"/>
        <end position="463"/>
    </location>
</feature>
<evidence type="ECO:0000259" key="17">
    <source>
        <dbReference type="PROSITE" id="PS50885"/>
    </source>
</evidence>
<dbReference type="PANTHER" id="PTHR45528:SF12">
    <property type="entry name" value="SENSOR HISTIDINE KINASE ARSS"/>
    <property type="match status" value="1"/>
</dbReference>
<accession>A0A2N0YYU7</accession>
<proteinExistence type="predicted"/>
<keyword evidence="10 18" id="KW-0418">Kinase</keyword>
<dbReference type="SUPFAM" id="SSF47384">
    <property type="entry name" value="Homodimeric domain of signal transducing histidine kinase"/>
    <property type="match status" value="1"/>
</dbReference>
<evidence type="ECO:0000256" key="10">
    <source>
        <dbReference type="ARBA" id="ARBA00022777"/>
    </source>
</evidence>
<comment type="caution">
    <text evidence="18">The sequence shown here is derived from an EMBL/GenBank/DDBJ whole genome shotgun (WGS) entry which is preliminary data.</text>
</comment>
<keyword evidence="12 15" id="KW-1133">Transmembrane helix</keyword>
<evidence type="ECO:0000259" key="16">
    <source>
        <dbReference type="PROSITE" id="PS50109"/>
    </source>
</evidence>
<keyword evidence="14 15" id="KW-0472">Membrane</keyword>
<keyword evidence="5" id="KW-1003">Cell membrane</keyword>
<gene>
    <name evidence="18" type="ORF">CWS01_17640</name>
</gene>
<dbReference type="InterPro" id="IPR041610">
    <property type="entry name" value="ArlS_N"/>
</dbReference>
<dbReference type="PRINTS" id="PR00344">
    <property type="entry name" value="BCTRLSENSOR"/>
</dbReference>